<sequence length="238" mass="26333">MRDIITIPFNNTDSLIIACDNSGAIGMKEQDLVHVTYETVAYYSFRVAAMECMAAGGEPVSVVLHNFCGNEPWDELVSGIQKGLRKLNLSDVRITGSTESNFSLMQSALGLVVLGKKSIARTTELAYSEQLRFVVVGMPLVGEEVLVQNDQVVPLSVFQEICRIHDVMVWPVGSRGILYEINQMFPNQVFSQEMIISNVDILKSAGPATCFLAVYEPGQEETVMKTAGRFFNLLEIKK</sequence>
<protein>
    <submittedName>
        <fullName evidence="1">ATP-binding protein</fullName>
    </submittedName>
</protein>
<proteinExistence type="predicted"/>
<keyword evidence="1" id="KW-0067">ATP-binding</keyword>
<dbReference type="GO" id="GO:0005524">
    <property type="term" value="F:ATP binding"/>
    <property type="evidence" value="ECO:0007669"/>
    <property type="project" value="UniProtKB-KW"/>
</dbReference>
<evidence type="ECO:0000313" key="2">
    <source>
        <dbReference type="Proteomes" id="UP000501868"/>
    </source>
</evidence>
<keyword evidence="1" id="KW-0547">Nucleotide-binding</keyword>
<name>A0A6H1P3B6_PRIMG</name>
<dbReference type="EMBL" id="CP051128">
    <property type="protein sequence ID" value="QIZ07942.1"/>
    <property type="molecule type" value="Genomic_DNA"/>
</dbReference>
<evidence type="ECO:0000313" key="1">
    <source>
        <dbReference type="EMBL" id="QIZ07942.1"/>
    </source>
</evidence>
<dbReference type="Proteomes" id="UP000501868">
    <property type="component" value="Chromosome"/>
</dbReference>
<organism evidence="1 2">
    <name type="scientific">Priestia megaterium</name>
    <name type="common">Bacillus megaterium</name>
    <dbReference type="NCBI Taxonomy" id="1404"/>
    <lineage>
        <taxon>Bacteria</taxon>
        <taxon>Bacillati</taxon>
        <taxon>Bacillota</taxon>
        <taxon>Bacilli</taxon>
        <taxon>Bacillales</taxon>
        <taxon>Bacillaceae</taxon>
        <taxon>Priestia</taxon>
    </lineage>
</organism>
<gene>
    <name evidence="1" type="ORF">HFZ78_15395</name>
</gene>
<dbReference type="AlphaFoldDB" id="A0A6H1P3B6"/>
<accession>A0A6H1P3B6</accession>
<reference evidence="1 2" key="1">
    <citation type="submission" date="2020-04" db="EMBL/GenBank/DDBJ databases">
        <title>Genome-Wide Identification of 5-Methylcytosine Sites in Bacterial Genomes By High-Throughput Sequencing of MspJI Restriction Fragments.</title>
        <authorList>
            <person name="Wu V."/>
        </authorList>
    </citation>
    <scope>NUCLEOTIDE SEQUENCE [LARGE SCALE GENOMIC DNA]</scope>
    <source>
        <strain evidence="1 2">S2</strain>
    </source>
</reference>
<reference evidence="1 2" key="2">
    <citation type="submission" date="2020-04" db="EMBL/GenBank/DDBJ databases">
        <authorList>
            <person name="Fomenkov A."/>
            <person name="Anton B.P."/>
            <person name="Roberts R.J."/>
        </authorList>
    </citation>
    <scope>NUCLEOTIDE SEQUENCE [LARGE SCALE GENOMIC DNA]</scope>
    <source>
        <strain evidence="1 2">S2</strain>
    </source>
</reference>